<dbReference type="AlphaFoldDB" id="A0AAD9W9W3"/>
<name>A0AAD9W9W3_PHOAM</name>
<evidence type="ECO:0000259" key="2">
    <source>
        <dbReference type="Pfam" id="PF24840"/>
    </source>
</evidence>
<dbReference type="PANTHER" id="PTHR35393">
    <property type="entry name" value="CHROMOSOME 1, WHOLE GENOME SHOTGUN SEQUENCE"/>
    <property type="match status" value="1"/>
</dbReference>
<proteinExistence type="predicted"/>
<accession>A0AAD9W9W3</accession>
<dbReference type="EMBL" id="JAUJFL010000001">
    <property type="protein sequence ID" value="KAK2613639.1"/>
    <property type="molecule type" value="Genomic_DNA"/>
</dbReference>
<feature type="region of interest" description="Disordered" evidence="1">
    <location>
        <begin position="161"/>
        <end position="181"/>
    </location>
</feature>
<dbReference type="Pfam" id="PF24840">
    <property type="entry name" value="NTF2_SigF"/>
    <property type="match status" value="1"/>
</dbReference>
<dbReference type="PANTHER" id="PTHR35393:SF1">
    <property type="entry name" value="SNOAL-LIKE DOMAIN-CONTAINING PROTEIN"/>
    <property type="match status" value="1"/>
</dbReference>
<gene>
    <name evidence="3" type="ORF">N8I77_000539</name>
</gene>
<evidence type="ECO:0000313" key="4">
    <source>
        <dbReference type="Proteomes" id="UP001265746"/>
    </source>
</evidence>
<protein>
    <recommendedName>
        <fullName evidence="2">SigF-like NTF2-like domain-containing protein</fullName>
    </recommendedName>
</protein>
<feature type="region of interest" description="Disordered" evidence="1">
    <location>
        <begin position="263"/>
        <end position="330"/>
    </location>
</feature>
<feature type="domain" description="SigF-like NTF2-like" evidence="2">
    <location>
        <begin position="27"/>
        <end position="151"/>
    </location>
</feature>
<feature type="compositionally biased region" description="Low complexity" evidence="1">
    <location>
        <begin position="297"/>
        <end position="314"/>
    </location>
</feature>
<reference evidence="3" key="1">
    <citation type="submission" date="2023-06" db="EMBL/GenBank/DDBJ databases">
        <authorList>
            <person name="Noh H."/>
        </authorList>
    </citation>
    <scope>NUCLEOTIDE SEQUENCE</scope>
    <source>
        <strain evidence="3">DUCC20226</strain>
    </source>
</reference>
<evidence type="ECO:0000256" key="1">
    <source>
        <dbReference type="SAM" id="MobiDB-lite"/>
    </source>
</evidence>
<evidence type="ECO:0000313" key="3">
    <source>
        <dbReference type="EMBL" id="KAK2613639.1"/>
    </source>
</evidence>
<dbReference type="Proteomes" id="UP001265746">
    <property type="component" value="Unassembled WGS sequence"/>
</dbReference>
<organism evidence="3 4">
    <name type="scientific">Phomopsis amygdali</name>
    <name type="common">Fusicoccum amygdali</name>
    <dbReference type="NCBI Taxonomy" id="1214568"/>
    <lineage>
        <taxon>Eukaryota</taxon>
        <taxon>Fungi</taxon>
        <taxon>Dikarya</taxon>
        <taxon>Ascomycota</taxon>
        <taxon>Pezizomycotina</taxon>
        <taxon>Sordariomycetes</taxon>
        <taxon>Sordariomycetidae</taxon>
        <taxon>Diaporthales</taxon>
        <taxon>Diaporthaceae</taxon>
        <taxon>Diaporthe</taxon>
    </lineage>
</organism>
<feature type="compositionally biased region" description="Basic and acidic residues" evidence="1">
    <location>
        <begin position="263"/>
        <end position="279"/>
    </location>
</feature>
<comment type="caution">
    <text evidence="3">The sequence shown here is derived from an EMBL/GenBank/DDBJ whole genome shotgun (WGS) entry which is preliminary data.</text>
</comment>
<sequence>MENPGEGPISSCSHSTLVLSDPESCVPEQEIRHVVRSLCQGTPDEQRRTIDRYFTPDAEFVHPFCIAPRFNEGDLALPGLRRLSSRDALRGIFQWYRMLSPKIVIDIDTALYDKERDKMYLDMRQIFSIWFAPAYHARVRLVTVLDLVPCDLGAHRNGEPQVIARQGGGGDEKAYQSGSDTAGGRRQQVWRISRQEDLYQVNEFLKFTGPYWWCAWRPFWFLFQLAATAVSMFLSLFVPLSPWAFQRDPAPGGVEGRVEQVETYHDDVKPDKSDSKAASRGEPASEEEVGGGGGASAGSTNGNSQAANSSSKAPSTPPRKPWKGGKKDGR</sequence>
<keyword evidence="4" id="KW-1185">Reference proteome</keyword>
<dbReference type="InterPro" id="IPR057514">
    <property type="entry name" value="NTF2_SigF"/>
</dbReference>